<sequence length="136" mass="14843">MSTAAVPRDNLILQRFLALFLFAGSCFFAIGTFVSAAKVVTGDMRTIGMLAGTGLPTWMLVWLGMALWSGRGLPRWFIAAFLLLVGFGSFILAFFCNTWEESLTLAAMAIPTAISIQPVLRTYLGKPAKPKTFDEL</sequence>
<protein>
    <submittedName>
        <fullName evidence="2">Uncharacterized protein</fullName>
    </submittedName>
</protein>
<feature type="transmembrane region" description="Helical" evidence="1">
    <location>
        <begin position="76"/>
        <end position="96"/>
    </location>
</feature>
<feature type="transmembrane region" description="Helical" evidence="1">
    <location>
        <begin position="103"/>
        <end position="120"/>
    </location>
</feature>
<evidence type="ECO:0000313" key="3">
    <source>
        <dbReference type="Proteomes" id="UP000324233"/>
    </source>
</evidence>
<feature type="transmembrane region" description="Helical" evidence="1">
    <location>
        <begin position="47"/>
        <end position="70"/>
    </location>
</feature>
<proteinExistence type="predicted"/>
<organism evidence="2 3">
    <name type="scientific">Aquisphaera giovannonii</name>
    <dbReference type="NCBI Taxonomy" id="406548"/>
    <lineage>
        <taxon>Bacteria</taxon>
        <taxon>Pseudomonadati</taxon>
        <taxon>Planctomycetota</taxon>
        <taxon>Planctomycetia</taxon>
        <taxon>Isosphaerales</taxon>
        <taxon>Isosphaeraceae</taxon>
        <taxon>Aquisphaera</taxon>
    </lineage>
</organism>
<dbReference type="KEGG" id="agv:OJF2_51590"/>
<dbReference type="Proteomes" id="UP000324233">
    <property type="component" value="Chromosome"/>
</dbReference>
<keyword evidence="1" id="KW-1133">Transmembrane helix</keyword>
<dbReference type="OrthoDB" id="9778998at2"/>
<gene>
    <name evidence="2" type="ORF">OJF2_51590</name>
</gene>
<keyword evidence="1" id="KW-0812">Transmembrane</keyword>
<feature type="transmembrane region" description="Helical" evidence="1">
    <location>
        <begin position="12"/>
        <end position="35"/>
    </location>
</feature>
<reference evidence="2 3" key="1">
    <citation type="submission" date="2019-08" db="EMBL/GenBank/DDBJ databases">
        <title>Deep-cultivation of Planctomycetes and their phenomic and genomic characterization uncovers novel biology.</title>
        <authorList>
            <person name="Wiegand S."/>
            <person name="Jogler M."/>
            <person name="Boedeker C."/>
            <person name="Pinto D."/>
            <person name="Vollmers J."/>
            <person name="Rivas-Marin E."/>
            <person name="Kohn T."/>
            <person name="Peeters S.H."/>
            <person name="Heuer A."/>
            <person name="Rast P."/>
            <person name="Oberbeckmann S."/>
            <person name="Bunk B."/>
            <person name="Jeske O."/>
            <person name="Meyerdierks A."/>
            <person name="Storesund J.E."/>
            <person name="Kallscheuer N."/>
            <person name="Luecker S."/>
            <person name="Lage O.M."/>
            <person name="Pohl T."/>
            <person name="Merkel B.J."/>
            <person name="Hornburger P."/>
            <person name="Mueller R.-W."/>
            <person name="Bruemmer F."/>
            <person name="Labrenz M."/>
            <person name="Spormann A.M."/>
            <person name="Op den Camp H."/>
            <person name="Overmann J."/>
            <person name="Amann R."/>
            <person name="Jetten M.S.M."/>
            <person name="Mascher T."/>
            <person name="Medema M.H."/>
            <person name="Devos D.P."/>
            <person name="Kaster A.-K."/>
            <person name="Ovreas L."/>
            <person name="Rohde M."/>
            <person name="Galperin M.Y."/>
            <person name="Jogler C."/>
        </authorList>
    </citation>
    <scope>NUCLEOTIDE SEQUENCE [LARGE SCALE GENOMIC DNA]</scope>
    <source>
        <strain evidence="2 3">OJF2</strain>
    </source>
</reference>
<accession>A0A5B9W8Z2</accession>
<keyword evidence="3" id="KW-1185">Reference proteome</keyword>
<dbReference type="AlphaFoldDB" id="A0A5B9W8Z2"/>
<keyword evidence="1" id="KW-0472">Membrane</keyword>
<dbReference type="EMBL" id="CP042997">
    <property type="protein sequence ID" value="QEH36575.1"/>
    <property type="molecule type" value="Genomic_DNA"/>
</dbReference>
<evidence type="ECO:0000256" key="1">
    <source>
        <dbReference type="SAM" id="Phobius"/>
    </source>
</evidence>
<evidence type="ECO:0000313" key="2">
    <source>
        <dbReference type="EMBL" id="QEH36575.1"/>
    </source>
</evidence>
<name>A0A5B9W8Z2_9BACT</name>
<dbReference type="RefSeq" id="WP_148596245.1">
    <property type="nucleotide sequence ID" value="NZ_CP042997.1"/>
</dbReference>